<dbReference type="AlphaFoldDB" id="A0A672I8Q8"/>
<dbReference type="PANTHER" id="PTHR15002">
    <property type="entry name" value="RIBOSOMAL BIOGENESIS PROTEIN LAS1L"/>
    <property type="match status" value="1"/>
</dbReference>
<proteinExistence type="predicted"/>
<accession>A0A672I8Q8</accession>
<evidence type="ECO:0000313" key="1">
    <source>
        <dbReference type="Ensembl" id="ENSSFAP00005037549.1"/>
    </source>
</evidence>
<evidence type="ECO:0008006" key="3">
    <source>
        <dbReference type="Google" id="ProtNLM"/>
    </source>
</evidence>
<dbReference type="GO" id="GO:0090730">
    <property type="term" value="C:Las1 complex"/>
    <property type="evidence" value="ECO:0007669"/>
    <property type="project" value="InterPro"/>
</dbReference>
<keyword evidence="2" id="KW-1185">Reference proteome</keyword>
<protein>
    <recommendedName>
        <fullName evidence="3">LAS1 like ribosome biogenesis factor</fullName>
    </recommendedName>
</protein>
<dbReference type="GO" id="GO:0000460">
    <property type="term" value="P:maturation of 5.8S rRNA"/>
    <property type="evidence" value="ECO:0007669"/>
    <property type="project" value="TreeGrafter"/>
</dbReference>
<reference evidence="1" key="3">
    <citation type="submission" date="2025-09" db="UniProtKB">
        <authorList>
            <consortium name="Ensembl"/>
        </authorList>
    </citation>
    <scope>IDENTIFICATION</scope>
</reference>
<name>A0A672I8Q8_SALFA</name>
<organism evidence="1 2">
    <name type="scientific">Salarias fasciatus</name>
    <name type="common">Jewelled blenny</name>
    <name type="synonym">Blennius fasciatus</name>
    <dbReference type="NCBI Taxonomy" id="181472"/>
    <lineage>
        <taxon>Eukaryota</taxon>
        <taxon>Metazoa</taxon>
        <taxon>Chordata</taxon>
        <taxon>Craniata</taxon>
        <taxon>Vertebrata</taxon>
        <taxon>Euteleostomi</taxon>
        <taxon>Actinopterygii</taxon>
        <taxon>Neopterygii</taxon>
        <taxon>Teleostei</taxon>
        <taxon>Neoteleostei</taxon>
        <taxon>Acanthomorphata</taxon>
        <taxon>Ovalentaria</taxon>
        <taxon>Blenniimorphae</taxon>
        <taxon>Blenniiformes</taxon>
        <taxon>Blennioidei</taxon>
        <taxon>Blenniidae</taxon>
        <taxon>Salariinae</taxon>
        <taxon>Salarias</taxon>
    </lineage>
</organism>
<dbReference type="GO" id="GO:0030687">
    <property type="term" value="C:preribosome, large subunit precursor"/>
    <property type="evidence" value="ECO:0007669"/>
    <property type="project" value="TreeGrafter"/>
</dbReference>
<evidence type="ECO:0000313" key="2">
    <source>
        <dbReference type="Proteomes" id="UP000472267"/>
    </source>
</evidence>
<dbReference type="GO" id="GO:0004519">
    <property type="term" value="F:endonuclease activity"/>
    <property type="evidence" value="ECO:0007669"/>
    <property type="project" value="InterPro"/>
</dbReference>
<dbReference type="PANTHER" id="PTHR15002:SF0">
    <property type="entry name" value="RIBOSOMAL BIOGENESIS PROTEIN LAS1L"/>
    <property type="match status" value="1"/>
</dbReference>
<dbReference type="Ensembl" id="ENSSFAT00005038947.1">
    <property type="protein sequence ID" value="ENSSFAP00005037549.1"/>
    <property type="gene ID" value="ENSSFAG00005018896.1"/>
</dbReference>
<reference evidence="1" key="1">
    <citation type="submission" date="2019-06" db="EMBL/GenBank/DDBJ databases">
        <authorList>
            <consortium name="Wellcome Sanger Institute Data Sharing"/>
        </authorList>
    </citation>
    <scope>NUCLEOTIDE SEQUENCE [LARGE SCALE GENOMIC DNA]</scope>
</reference>
<sequence>GTTWCCCTGLWLLGEIKQFSLEYSSLLIDTPSNPSCASGCRLLKVLNSPSFIHLLLEKLFAELKFFYVSAWTSEVLLCNSNKFEYHFETKMQKKARVRDRIFVNRIQLRWQQLLSACLDAPCVSTPHLLQLILDDMEHPLPLETLGAAAAALLPSTRRLSAPDSSHGSQQKQQQQPIYTLESLHEKLQHSRISSRPQHVQAEAAKALRGSPWQVCSDDTSWKNYPLGKVPGQSDDPSCLMLKNYSPMTVFDQPVELEKDAAPSSLRVSTPARTPEGLLWNLET</sequence>
<dbReference type="Proteomes" id="UP000472267">
    <property type="component" value="Chromosome 20"/>
</dbReference>
<dbReference type="GO" id="GO:0000470">
    <property type="term" value="P:maturation of LSU-rRNA"/>
    <property type="evidence" value="ECO:0007669"/>
    <property type="project" value="TreeGrafter"/>
</dbReference>
<reference evidence="1" key="2">
    <citation type="submission" date="2025-08" db="UniProtKB">
        <authorList>
            <consortium name="Ensembl"/>
        </authorList>
    </citation>
    <scope>IDENTIFICATION</scope>
</reference>
<dbReference type="InParanoid" id="A0A672I8Q8"/>
<dbReference type="InterPro" id="IPR007174">
    <property type="entry name" value="Las1"/>
</dbReference>